<feature type="transmembrane region" description="Helical" evidence="1">
    <location>
        <begin position="37"/>
        <end position="56"/>
    </location>
</feature>
<sequence>MASSLTPASVLAVLGFFFLSVLQPVEAYDSGDAVALLLGMAITVVGLCACLGWRQGGIATGVMRQRNKGCLRREAESKAGICFKAHQMDLSLLLASRS</sequence>
<dbReference type="EMBL" id="VFJC01000019">
    <property type="protein sequence ID" value="KAB5542267.1"/>
    <property type="molecule type" value="Genomic_DNA"/>
</dbReference>
<keyword evidence="4" id="KW-1185">Reference proteome</keyword>
<dbReference type="Pfam" id="PF15873">
    <property type="entry name" value="DUF4730"/>
    <property type="match status" value="1"/>
</dbReference>
<evidence type="ECO:0000256" key="1">
    <source>
        <dbReference type="SAM" id="Phobius"/>
    </source>
</evidence>
<gene>
    <name evidence="3" type="ORF">PHYPO_G00089670</name>
</gene>
<feature type="chain" id="PRO_5024432528" evidence="2">
    <location>
        <begin position="28"/>
        <end position="98"/>
    </location>
</feature>
<dbReference type="PANTHER" id="PTHR36878">
    <property type="entry name" value="SMALL INTEGRAL MEMBRANE PROTEIN 30"/>
    <property type="match status" value="1"/>
</dbReference>
<feature type="signal peptide" evidence="2">
    <location>
        <begin position="1"/>
        <end position="27"/>
    </location>
</feature>
<accession>A0A5N5LHI6</accession>
<dbReference type="Proteomes" id="UP000327468">
    <property type="component" value="Chromosome 18"/>
</dbReference>
<evidence type="ECO:0000256" key="2">
    <source>
        <dbReference type="SAM" id="SignalP"/>
    </source>
</evidence>
<dbReference type="AlphaFoldDB" id="A0A5N5LHI6"/>
<protein>
    <submittedName>
        <fullName evidence="3">Uncharacterized protein</fullName>
    </submittedName>
</protein>
<evidence type="ECO:0000313" key="3">
    <source>
        <dbReference type="EMBL" id="KAB5542267.1"/>
    </source>
</evidence>
<dbReference type="InterPro" id="IPR031742">
    <property type="entry name" value="DUF4730"/>
</dbReference>
<reference evidence="3 4" key="1">
    <citation type="submission" date="2019-06" db="EMBL/GenBank/DDBJ databases">
        <title>A chromosome-scale genome assembly of the striped catfish, Pangasianodon hypophthalmus.</title>
        <authorList>
            <person name="Wen M."/>
            <person name="Zahm M."/>
            <person name="Roques C."/>
            <person name="Cabau C."/>
            <person name="Klopp C."/>
            <person name="Donnadieu C."/>
            <person name="Jouanno E."/>
            <person name="Avarre J.-C."/>
            <person name="Campet M."/>
            <person name="Ha T.T.T."/>
            <person name="Dugue R."/>
            <person name="Lampietro C."/>
            <person name="Louis A."/>
            <person name="Herpin A."/>
            <person name="Echchiki A."/>
            <person name="Berthelot C."/>
            <person name="Parey E."/>
            <person name="Roest-Crollius H."/>
            <person name="Braasch I."/>
            <person name="Postlethwait J."/>
            <person name="Bobe J."/>
            <person name="Montfort J."/>
            <person name="Bouchez O."/>
            <person name="Begum T."/>
            <person name="Schartl M."/>
            <person name="Guiguen Y."/>
        </authorList>
    </citation>
    <scope>NUCLEOTIDE SEQUENCE [LARGE SCALE GENOMIC DNA]</scope>
    <source>
        <strain evidence="3 4">Indonesia</strain>
        <tissue evidence="3">Blood</tissue>
    </source>
</reference>
<keyword evidence="1" id="KW-0472">Membrane</keyword>
<name>A0A5N5LHI6_PANHP</name>
<evidence type="ECO:0000313" key="4">
    <source>
        <dbReference type="Proteomes" id="UP000327468"/>
    </source>
</evidence>
<keyword evidence="1" id="KW-1133">Transmembrane helix</keyword>
<dbReference type="PANTHER" id="PTHR36878:SF1">
    <property type="entry name" value="SMALL INTEGRAL MEMBRANE PROTEIN 30"/>
    <property type="match status" value="1"/>
</dbReference>
<keyword evidence="2" id="KW-0732">Signal</keyword>
<keyword evidence="1" id="KW-0812">Transmembrane</keyword>
<organism evidence="3 4">
    <name type="scientific">Pangasianodon hypophthalmus</name>
    <name type="common">Striped catfish</name>
    <name type="synonym">Helicophagus hypophthalmus</name>
    <dbReference type="NCBI Taxonomy" id="310915"/>
    <lineage>
        <taxon>Eukaryota</taxon>
        <taxon>Metazoa</taxon>
        <taxon>Chordata</taxon>
        <taxon>Craniata</taxon>
        <taxon>Vertebrata</taxon>
        <taxon>Euteleostomi</taxon>
        <taxon>Actinopterygii</taxon>
        <taxon>Neopterygii</taxon>
        <taxon>Teleostei</taxon>
        <taxon>Ostariophysi</taxon>
        <taxon>Siluriformes</taxon>
        <taxon>Pangasiidae</taxon>
        <taxon>Pangasianodon</taxon>
    </lineage>
</organism>
<proteinExistence type="predicted"/>
<comment type="caution">
    <text evidence="3">The sequence shown here is derived from an EMBL/GenBank/DDBJ whole genome shotgun (WGS) entry which is preliminary data.</text>
</comment>